<dbReference type="InterPro" id="IPR011701">
    <property type="entry name" value="MFS"/>
</dbReference>
<dbReference type="RefSeq" id="WP_285967688.1">
    <property type="nucleotide sequence ID" value="NZ_CP127294.1"/>
</dbReference>
<dbReference type="SUPFAM" id="SSF103473">
    <property type="entry name" value="MFS general substrate transporter"/>
    <property type="match status" value="1"/>
</dbReference>
<feature type="transmembrane region" description="Helical" evidence="5">
    <location>
        <begin position="257"/>
        <end position="277"/>
    </location>
</feature>
<feature type="transmembrane region" description="Helical" evidence="5">
    <location>
        <begin position="42"/>
        <end position="60"/>
    </location>
</feature>
<evidence type="ECO:0000256" key="4">
    <source>
        <dbReference type="ARBA" id="ARBA00023136"/>
    </source>
</evidence>
<dbReference type="Proteomes" id="UP001236014">
    <property type="component" value="Chromosome"/>
</dbReference>
<dbReference type="PROSITE" id="PS50850">
    <property type="entry name" value="MFS"/>
    <property type="match status" value="1"/>
</dbReference>
<feature type="transmembrane region" description="Helical" evidence="5">
    <location>
        <begin position="200"/>
        <end position="220"/>
    </location>
</feature>
<dbReference type="CDD" id="cd17321">
    <property type="entry name" value="MFS_MMR_MDR_like"/>
    <property type="match status" value="1"/>
</dbReference>
<feature type="transmembrane region" description="Helical" evidence="5">
    <location>
        <begin position="297"/>
        <end position="317"/>
    </location>
</feature>
<dbReference type="Gene3D" id="1.20.1250.20">
    <property type="entry name" value="MFS general substrate transporter like domains"/>
    <property type="match status" value="1"/>
</dbReference>
<dbReference type="GO" id="GO:0005886">
    <property type="term" value="C:plasma membrane"/>
    <property type="evidence" value="ECO:0007669"/>
    <property type="project" value="UniProtKB-SubCell"/>
</dbReference>
<organism evidence="7 8">
    <name type="scientific">Amycolatopsis carbonis</name>
    <dbReference type="NCBI Taxonomy" id="715471"/>
    <lineage>
        <taxon>Bacteria</taxon>
        <taxon>Bacillati</taxon>
        <taxon>Actinomycetota</taxon>
        <taxon>Actinomycetes</taxon>
        <taxon>Pseudonocardiales</taxon>
        <taxon>Pseudonocardiaceae</taxon>
        <taxon>Amycolatopsis</taxon>
    </lineage>
</organism>
<evidence type="ECO:0000256" key="2">
    <source>
        <dbReference type="ARBA" id="ARBA00022692"/>
    </source>
</evidence>
<name>A0A9Y2IBB4_9PSEU</name>
<evidence type="ECO:0000256" key="1">
    <source>
        <dbReference type="ARBA" id="ARBA00004651"/>
    </source>
</evidence>
<feature type="transmembrane region" description="Helical" evidence="5">
    <location>
        <begin position="160"/>
        <end position="180"/>
    </location>
</feature>
<evidence type="ECO:0000313" key="7">
    <source>
        <dbReference type="EMBL" id="WIX76942.1"/>
    </source>
</evidence>
<keyword evidence="4 5" id="KW-0472">Membrane</keyword>
<gene>
    <name evidence="7" type="ORF">QRX50_36810</name>
</gene>
<dbReference type="InterPro" id="IPR036259">
    <property type="entry name" value="MFS_trans_sf"/>
</dbReference>
<dbReference type="KEGG" id="acab:QRX50_36810"/>
<feature type="transmembrane region" description="Helical" evidence="5">
    <location>
        <begin position="329"/>
        <end position="350"/>
    </location>
</feature>
<comment type="subcellular location">
    <subcellularLocation>
        <location evidence="1">Cell membrane</location>
        <topology evidence="1">Multi-pass membrane protein</topology>
    </subcellularLocation>
</comment>
<dbReference type="Pfam" id="PF07690">
    <property type="entry name" value="MFS_1"/>
    <property type="match status" value="1"/>
</dbReference>
<feature type="domain" description="Major facilitator superfamily (MFS) profile" evidence="6">
    <location>
        <begin position="6"/>
        <end position="383"/>
    </location>
</feature>
<protein>
    <submittedName>
        <fullName evidence="7">MFS transporter</fullName>
    </submittedName>
</protein>
<dbReference type="EMBL" id="CP127294">
    <property type="protein sequence ID" value="WIX76942.1"/>
    <property type="molecule type" value="Genomic_DNA"/>
</dbReference>
<keyword evidence="2 5" id="KW-0812">Transmembrane</keyword>
<reference evidence="7 8" key="1">
    <citation type="submission" date="2023-06" db="EMBL/GenBank/DDBJ databases">
        <authorList>
            <person name="Oyuntsetseg B."/>
            <person name="Kim S.B."/>
        </authorList>
    </citation>
    <scope>NUCLEOTIDE SEQUENCE [LARGE SCALE GENOMIC DNA]</scope>
    <source>
        <strain evidence="7 8">2-15</strain>
    </source>
</reference>
<evidence type="ECO:0000256" key="3">
    <source>
        <dbReference type="ARBA" id="ARBA00022989"/>
    </source>
</evidence>
<keyword evidence="3 5" id="KW-1133">Transmembrane helix</keyword>
<feature type="transmembrane region" description="Helical" evidence="5">
    <location>
        <begin position="232"/>
        <end position="250"/>
    </location>
</feature>
<sequence length="389" mass="40325">MSQRALMGVLAGNMLLDALEVSVLLPALPPAATDLGLGISGAQWLMGGFAAGFAVFLLAGPVLARRWGRRRLYLVALVVFAAASVVGGLIDVPAAIVATRVVKGSCAAFTAPAGLAIIGDVFPGQYDRARAVGVYSLFGASGFTAGLVFSGFVTLASWRWVLVFTAPVALALAVVAARVVPRDRAVADPRWFPQRVSPRLVRAAVGAALLNGAYLGYLLLTTFTLQQGLGWRPWQVAAGLLPVCAPLVAATRGSRRLIARCGTGPLVAAGAFAAAAACGVSCIKPERTSYVTDVLPALILFAVAFVLSFAALNARALEGIPPEERAASVALYQCVVQCGAVVALFASAMIRQQAWSDRPALLILTSLGVFAFAIAIVGRLPVRSEGVRS</sequence>
<evidence type="ECO:0000313" key="8">
    <source>
        <dbReference type="Proteomes" id="UP001236014"/>
    </source>
</evidence>
<feature type="transmembrane region" description="Helical" evidence="5">
    <location>
        <begin position="102"/>
        <end position="122"/>
    </location>
</feature>
<evidence type="ECO:0000256" key="5">
    <source>
        <dbReference type="SAM" id="Phobius"/>
    </source>
</evidence>
<feature type="transmembrane region" description="Helical" evidence="5">
    <location>
        <begin position="134"/>
        <end position="154"/>
    </location>
</feature>
<dbReference type="GO" id="GO:0022857">
    <property type="term" value="F:transmembrane transporter activity"/>
    <property type="evidence" value="ECO:0007669"/>
    <property type="project" value="InterPro"/>
</dbReference>
<proteinExistence type="predicted"/>
<accession>A0A9Y2IBB4</accession>
<feature type="transmembrane region" description="Helical" evidence="5">
    <location>
        <begin position="362"/>
        <end position="382"/>
    </location>
</feature>
<dbReference type="AlphaFoldDB" id="A0A9Y2IBB4"/>
<keyword evidence="8" id="KW-1185">Reference proteome</keyword>
<dbReference type="PANTHER" id="PTHR42718">
    <property type="entry name" value="MAJOR FACILITATOR SUPERFAMILY MULTIDRUG TRANSPORTER MFSC"/>
    <property type="match status" value="1"/>
</dbReference>
<dbReference type="InterPro" id="IPR020846">
    <property type="entry name" value="MFS_dom"/>
</dbReference>
<dbReference type="PANTHER" id="PTHR42718:SF49">
    <property type="entry name" value="EXPORT PROTEIN"/>
    <property type="match status" value="1"/>
</dbReference>
<evidence type="ECO:0000259" key="6">
    <source>
        <dbReference type="PROSITE" id="PS50850"/>
    </source>
</evidence>
<feature type="transmembrane region" description="Helical" evidence="5">
    <location>
        <begin position="72"/>
        <end position="90"/>
    </location>
</feature>